<dbReference type="RefSeq" id="WP_341371481.1">
    <property type="nucleotide sequence ID" value="NZ_JBBPCO010000012.1"/>
</dbReference>
<organism evidence="8 9">
    <name type="scientific">Thermithiobacillus plumbiphilus</name>
    <dbReference type="NCBI Taxonomy" id="1729899"/>
    <lineage>
        <taxon>Bacteria</taxon>
        <taxon>Pseudomonadati</taxon>
        <taxon>Pseudomonadota</taxon>
        <taxon>Acidithiobacillia</taxon>
        <taxon>Acidithiobacillales</taxon>
        <taxon>Thermithiobacillaceae</taxon>
        <taxon>Thermithiobacillus</taxon>
    </lineage>
</organism>
<evidence type="ECO:0000256" key="2">
    <source>
        <dbReference type="ARBA" id="ARBA00022723"/>
    </source>
</evidence>
<gene>
    <name evidence="8" type="primary">soxX</name>
    <name evidence="8" type="ORF">WOB96_11715</name>
</gene>
<name>A0ABU9DA70_9PROT</name>
<reference evidence="8 9" key="1">
    <citation type="submission" date="2024-04" db="EMBL/GenBank/DDBJ databases">
        <authorList>
            <person name="Abashina T."/>
            <person name="Shaikin A."/>
        </authorList>
    </citation>
    <scope>NUCLEOTIDE SEQUENCE [LARGE SCALE GENOMIC DNA]</scope>
    <source>
        <strain evidence="8 9">AAFK</strain>
    </source>
</reference>
<sequence length="161" mass="17199">MKQSLQRLLGTCVTAGVLGMAVAGQVAIAAEHQKAGPTPAIGNPSVSTPAQTEKYVKPTSGDASSMAARIEEGRKIAFDRSKGNCLACHALPGGDMPGNIGPALPYEGISMKQRFPKREALHAQVYNAMQNNPNTVMPPFGLHRILTEDELEKVVDYIWSL</sequence>
<feature type="chain" id="PRO_5046709761" evidence="6">
    <location>
        <begin position="30"/>
        <end position="161"/>
    </location>
</feature>
<dbReference type="SUPFAM" id="SSF46626">
    <property type="entry name" value="Cytochrome c"/>
    <property type="match status" value="1"/>
</dbReference>
<evidence type="ECO:0000256" key="3">
    <source>
        <dbReference type="ARBA" id="ARBA00023004"/>
    </source>
</evidence>
<evidence type="ECO:0000256" key="6">
    <source>
        <dbReference type="SAM" id="SignalP"/>
    </source>
</evidence>
<evidence type="ECO:0000313" key="8">
    <source>
        <dbReference type="EMBL" id="MEK8090425.1"/>
    </source>
</evidence>
<comment type="caution">
    <text evidence="8">The sequence shown here is derived from an EMBL/GenBank/DDBJ whole genome shotgun (WGS) entry which is preliminary data.</text>
</comment>
<dbReference type="Gene3D" id="1.10.760.10">
    <property type="entry name" value="Cytochrome c-like domain"/>
    <property type="match status" value="1"/>
</dbReference>
<accession>A0ABU9DA70</accession>
<evidence type="ECO:0000259" key="7">
    <source>
        <dbReference type="PROSITE" id="PS51007"/>
    </source>
</evidence>
<dbReference type="EMBL" id="JBBPCO010000012">
    <property type="protein sequence ID" value="MEK8090425.1"/>
    <property type="molecule type" value="Genomic_DNA"/>
</dbReference>
<dbReference type="InterPro" id="IPR036909">
    <property type="entry name" value="Cyt_c-like_dom_sf"/>
</dbReference>
<keyword evidence="2 4" id="KW-0479">Metal-binding</keyword>
<dbReference type="Pfam" id="PF00034">
    <property type="entry name" value="Cytochrom_C"/>
    <property type="match status" value="1"/>
</dbReference>
<dbReference type="PROSITE" id="PS51007">
    <property type="entry name" value="CYTC"/>
    <property type="match status" value="1"/>
</dbReference>
<evidence type="ECO:0000256" key="1">
    <source>
        <dbReference type="ARBA" id="ARBA00022617"/>
    </source>
</evidence>
<keyword evidence="6" id="KW-0732">Signal</keyword>
<dbReference type="InterPro" id="IPR009056">
    <property type="entry name" value="Cyt_c-like_dom"/>
</dbReference>
<protein>
    <submittedName>
        <fullName evidence="8">Sulfur oxidation c-type cytochrome SoxX</fullName>
    </submittedName>
</protein>
<evidence type="ECO:0000256" key="4">
    <source>
        <dbReference type="PROSITE-ProRule" id="PRU00433"/>
    </source>
</evidence>
<feature type="signal peptide" evidence="6">
    <location>
        <begin position="1"/>
        <end position="29"/>
    </location>
</feature>
<keyword evidence="3 4" id="KW-0408">Iron</keyword>
<feature type="region of interest" description="Disordered" evidence="5">
    <location>
        <begin position="39"/>
        <end position="63"/>
    </location>
</feature>
<dbReference type="NCBIfam" id="TIGR04485">
    <property type="entry name" value="thiosulf_SoxX"/>
    <property type="match status" value="1"/>
</dbReference>
<dbReference type="InterPro" id="IPR030999">
    <property type="entry name" value="Thiosulf_SoxX"/>
</dbReference>
<evidence type="ECO:0000256" key="5">
    <source>
        <dbReference type="SAM" id="MobiDB-lite"/>
    </source>
</evidence>
<evidence type="ECO:0000313" key="9">
    <source>
        <dbReference type="Proteomes" id="UP001446205"/>
    </source>
</evidence>
<proteinExistence type="predicted"/>
<dbReference type="Proteomes" id="UP001446205">
    <property type="component" value="Unassembled WGS sequence"/>
</dbReference>
<keyword evidence="1 4" id="KW-0349">Heme</keyword>
<feature type="domain" description="Cytochrome c" evidence="7">
    <location>
        <begin position="68"/>
        <end position="161"/>
    </location>
</feature>
<keyword evidence="9" id="KW-1185">Reference proteome</keyword>